<feature type="coiled-coil region" evidence="1">
    <location>
        <begin position="45"/>
        <end position="72"/>
    </location>
</feature>
<evidence type="ECO:0000313" key="3">
    <source>
        <dbReference type="EMBL" id="KAK8885895.1"/>
    </source>
</evidence>
<keyword evidence="4" id="KW-1185">Reference proteome</keyword>
<feature type="compositionally biased region" description="Low complexity" evidence="2">
    <location>
        <begin position="124"/>
        <end position="136"/>
    </location>
</feature>
<dbReference type="Proteomes" id="UP001470230">
    <property type="component" value="Unassembled WGS sequence"/>
</dbReference>
<feature type="region of interest" description="Disordered" evidence="2">
    <location>
        <begin position="123"/>
        <end position="154"/>
    </location>
</feature>
<gene>
    <name evidence="3" type="ORF">M9Y10_041352</name>
</gene>
<proteinExistence type="predicted"/>
<evidence type="ECO:0000256" key="1">
    <source>
        <dbReference type="SAM" id="Coils"/>
    </source>
</evidence>
<sequence>MNSQTEKPFISLGSPRGIALSSLDKYIEQTKQEKRSSIITPDFQADDQNDTISNLQREQSRLCEELNAERRRSESLKLTYSRALSLSSTQLKSKLSSITRILQTSTKKSSAIVNALKYIEQLESNDPNSSNTPNPSELEQQVKEAELSSEKETKLNKAIKKRLQQMSEQREELNKQIEEAKAQLEEITNQKRQKKENLKAFIEQFKRHEANWKEKYQALEAELEARH</sequence>
<reference evidence="3 4" key="1">
    <citation type="submission" date="2024-04" db="EMBL/GenBank/DDBJ databases">
        <title>Tritrichomonas musculus Genome.</title>
        <authorList>
            <person name="Alves-Ferreira E."/>
            <person name="Grigg M."/>
            <person name="Lorenzi H."/>
            <person name="Galac M."/>
        </authorList>
    </citation>
    <scope>NUCLEOTIDE SEQUENCE [LARGE SCALE GENOMIC DNA]</scope>
    <source>
        <strain evidence="3 4">EAF2021</strain>
    </source>
</reference>
<evidence type="ECO:0000256" key="2">
    <source>
        <dbReference type="SAM" id="MobiDB-lite"/>
    </source>
</evidence>
<organism evidence="3 4">
    <name type="scientific">Tritrichomonas musculus</name>
    <dbReference type="NCBI Taxonomy" id="1915356"/>
    <lineage>
        <taxon>Eukaryota</taxon>
        <taxon>Metamonada</taxon>
        <taxon>Parabasalia</taxon>
        <taxon>Tritrichomonadida</taxon>
        <taxon>Tritrichomonadidae</taxon>
        <taxon>Tritrichomonas</taxon>
    </lineage>
</organism>
<feature type="compositionally biased region" description="Basic and acidic residues" evidence="2">
    <location>
        <begin position="140"/>
        <end position="154"/>
    </location>
</feature>
<accession>A0ABR2K457</accession>
<dbReference type="EMBL" id="JAPFFF010000007">
    <property type="protein sequence ID" value="KAK8885895.1"/>
    <property type="molecule type" value="Genomic_DNA"/>
</dbReference>
<name>A0ABR2K457_9EUKA</name>
<keyword evidence="1" id="KW-0175">Coiled coil</keyword>
<protein>
    <submittedName>
        <fullName evidence="3">Uncharacterized protein</fullName>
    </submittedName>
</protein>
<evidence type="ECO:0000313" key="4">
    <source>
        <dbReference type="Proteomes" id="UP001470230"/>
    </source>
</evidence>
<comment type="caution">
    <text evidence="3">The sequence shown here is derived from an EMBL/GenBank/DDBJ whole genome shotgun (WGS) entry which is preliminary data.</text>
</comment>